<evidence type="ECO:0000256" key="4">
    <source>
        <dbReference type="ARBA" id="ARBA00022475"/>
    </source>
</evidence>
<keyword evidence="9" id="KW-0418">Kinase</keyword>
<dbReference type="SUPFAM" id="SSF158472">
    <property type="entry name" value="HAMP domain-like"/>
    <property type="match status" value="1"/>
</dbReference>
<dbReference type="FunFam" id="1.10.287.130:FF:000001">
    <property type="entry name" value="Two-component sensor histidine kinase"/>
    <property type="match status" value="1"/>
</dbReference>
<evidence type="ECO:0000256" key="13">
    <source>
        <dbReference type="ARBA" id="ARBA00023136"/>
    </source>
</evidence>
<dbReference type="PANTHER" id="PTHR45528">
    <property type="entry name" value="SENSOR HISTIDINE KINASE CPXA"/>
    <property type="match status" value="1"/>
</dbReference>
<dbReference type="GO" id="GO:0005886">
    <property type="term" value="C:plasma membrane"/>
    <property type="evidence" value="ECO:0007669"/>
    <property type="project" value="UniProtKB-SubCell"/>
</dbReference>
<dbReference type="Gene3D" id="3.30.565.10">
    <property type="entry name" value="Histidine kinase-like ATPase, C-terminal domain"/>
    <property type="match status" value="1"/>
</dbReference>
<evidence type="ECO:0000313" key="18">
    <source>
        <dbReference type="Proteomes" id="UP000306509"/>
    </source>
</evidence>
<keyword evidence="4" id="KW-1003">Cell membrane</keyword>
<evidence type="ECO:0000259" key="15">
    <source>
        <dbReference type="PROSITE" id="PS50109"/>
    </source>
</evidence>
<dbReference type="AlphaFoldDB" id="A0A4U8QN43"/>
<keyword evidence="5" id="KW-0597">Phosphoprotein</keyword>
<keyword evidence="8" id="KW-0547">Nucleotide-binding</keyword>
<dbReference type="InterPro" id="IPR005467">
    <property type="entry name" value="His_kinase_dom"/>
</dbReference>
<feature type="domain" description="HAMP" evidence="16">
    <location>
        <begin position="198"/>
        <end position="245"/>
    </location>
</feature>
<dbReference type="EC" id="2.7.13.3" evidence="3"/>
<evidence type="ECO:0000256" key="8">
    <source>
        <dbReference type="ARBA" id="ARBA00022741"/>
    </source>
</evidence>
<evidence type="ECO:0000313" key="17">
    <source>
        <dbReference type="EMBL" id="TLD02146.1"/>
    </source>
</evidence>
<dbReference type="PROSITE" id="PS50109">
    <property type="entry name" value="HIS_KIN"/>
    <property type="match status" value="1"/>
</dbReference>
<evidence type="ECO:0000256" key="2">
    <source>
        <dbReference type="ARBA" id="ARBA00004651"/>
    </source>
</evidence>
<dbReference type="Proteomes" id="UP000306509">
    <property type="component" value="Unassembled WGS sequence"/>
</dbReference>
<dbReference type="EMBL" id="QGQD01000022">
    <property type="protein sequence ID" value="TLD02146.1"/>
    <property type="molecule type" value="Genomic_DNA"/>
</dbReference>
<sequence length="477" mass="53248">MKKALYIKFISVFLVFGILSFVLISTLSSFLTHKYLVNSKAEAMYKELNVLASGQIAESYSGGGPSMLEIYTNMRALASYQSAQIWLINTKGQILLNSGEIYDPEHLKTINGFDPTALTSSYYQVGSFFNSFSTDVLSVVVPVTSNYKVKGYISMHYNMSQLESEKNSVLNISYITFGLIFLLSLIILGAFTAMVYIPIKKIIQAVNEYASGNLNYTLPVETDDEIGYLAASLNYMASELNKSGEYQRKFISNISHDFRSPLTSIKGYVEAIQDGTIPPEMQDKYLKIVLSETERLNKLTRGLLTLNNFDDKGTLLELTDFDINGIIKDTAASFEGTCTNKRITIQLVFESQNLFVNADMGKIQQVLYNLIDNAIKFSHQDSSIFIETTVRHEKVFVSVKDTGEGIPKESIKKIWERFYKTDPSRGKDKKGTGLGLAITKEIIQAHNENINVVSTLGVGTEFTFTLAKAKETANQEA</sequence>
<dbReference type="GO" id="GO:0000155">
    <property type="term" value="F:phosphorelay sensor kinase activity"/>
    <property type="evidence" value="ECO:0007669"/>
    <property type="project" value="InterPro"/>
</dbReference>
<dbReference type="Gene3D" id="6.10.340.10">
    <property type="match status" value="1"/>
</dbReference>
<evidence type="ECO:0000256" key="7">
    <source>
        <dbReference type="ARBA" id="ARBA00022692"/>
    </source>
</evidence>
<keyword evidence="11 14" id="KW-1133">Transmembrane helix</keyword>
<dbReference type="RefSeq" id="WP_027293281.1">
    <property type="nucleotide sequence ID" value="NZ_CABMJZ010000133.1"/>
</dbReference>
<keyword evidence="12" id="KW-0902">Two-component regulatory system</keyword>
<evidence type="ECO:0000259" key="16">
    <source>
        <dbReference type="PROSITE" id="PS50885"/>
    </source>
</evidence>
<name>A0A4U8QN43_9FIRM</name>
<dbReference type="FunFam" id="3.30.565.10:FF:000006">
    <property type="entry name" value="Sensor histidine kinase WalK"/>
    <property type="match status" value="1"/>
</dbReference>
<comment type="caution">
    <text evidence="17">The sequence shown here is derived from an EMBL/GenBank/DDBJ whole genome shotgun (WGS) entry which is preliminary data.</text>
</comment>
<feature type="transmembrane region" description="Helical" evidence="14">
    <location>
        <begin position="174"/>
        <end position="197"/>
    </location>
</feature>
<evidence type="ECO:0000256" key="6">
    <source>
        <dbReference type="ARBA" id="ARBA00022679"/>
    </source>
</evidence>
<evidence type="ECO:0000256" key="3">
    <source>
        <dbReference type="ARBA" id="ARBA00012438"/>
    </source>
</evidence>
<accession>A0A4U8QN43</accession>
<feature type="domain" description="Histidine kinase" evidence="15">
    <location>
        <begin position="253"/>
        <end position="470"/>
    </location>
</feature>
<dbReference type="CDD" id="cd00075">
    <property type="entry name" value="HATPase"/>
    <property type="match status" value="1"/>
</dbReference>
<dbReference type="STRING" id="180332.GCA_000797495_04223"/>
<dbReference type="InterPro" id="IPR003661">
    <property type="entry name" value="HisK_dim/P_dom"/>
</dbReference>
<organism evidence="17 18">
    <name type="scientific">Robinsoniella peoriensis</name>
    <dbReference type="NCBI Taxonomy" id="180332"/>
    <lineage>
        <taxon>Bacteria</taxon>
        <taxon>Bacillati</taxon>
        <taxon>Bacillota</taxon>
        <taxon>Clostridia</taxon>
        <taxon>Lachnospirales</taxon>
        <taxon>Lachnospiraceae</taxon>
        <taxon>Robinsoniella</taxon>
    </lineage>
</organism>
<dbReference type="InterPro" id="IPR004358">
    <property type="entry name" value="Sig_transdc_His_kin-like_C"/>
</dbReference>
<reference evidence="17 18" key="1">
    <citation type="journal article" date="2019" name="Anaerobe">
        <title>Detection of Robinsoniella peoriensis in multiple bone samples of a trauma patient.</title>
        <authorList>
            <person name="Schrottner P."/>
            <person name="Hartwich K."/>
            <person name="Bunk B."/>
            <person name="Schober I."/>
            <person name="Helbig S."/>
            <person name="Rudolph W.W."/>
            <person name="Gunzer F."/>
        </authorList>
    </citation>
    <scope>NUCLEOTIDE SEQUENCE [LARGE SCALE GENOMIC DNA]</scope>
    <source>
        <strain evidence="17 18">DSM 106044</strain>
    </source>
</reference>
<dbReference type="Pfam" id="PF00512">
    <property type="entry name" value="HisKA"/>
    <property type="match status" value="1"/>
</dbReference>
<dbReference type="SUPFAM" id="SSF47384">
    <property type="entry name" value="Homodimeric domain of signal transducing histidine kinase"/>
    <property type="match status" value="1"/>
</dbReference>
<dbReference type="SUPFAM" id="SSF55874">
    <property type="entry name" value="ATPase domain of HSP90 chaperone/DNA topoisomerase II/histidine kinase"/>
    <property type="match status" value="1"/>
</dbReference>
<dbReference type="CDD" id="cd00082">
    <property type="entry name" value="HisKA"/>
    <property type="match status" value="1"/>
</dbReference>
<keyword evidence="6 17" id="KW-0808">Transferase</keyword>
<comment type="subcellular location">
    <subcellularLocation>
        <location evidence="2">Cell membrane</location>
        <topology evidence="2">Multi-pass membrane protein</topology>
    </subcellularLocation>
</comment>
<evidence type="ECO:0000256" key="12">
    <source>
        <dbReference type="ARBA" id="ARBA00023012"/>
    </source>
</evidence>
<dbReference type="InterPro" id="IPR003660">
    <property type="entry name" value="HAMP_dom"/>
</dbReference>
<dbReference type="SMART" id="SM00388">
    <property type="entry name" value="HisKA"/>
    <property type="match status" value="1"/>
</dbReference>
<dbReference type="PANTHER" id="PTHR45528:SF1">
    <property type="entry name" value="SENSOR HISTIDINE KINASE CPXA"/>
    <property type="match status" value="1"/>
</dbReference>
<dbReference type="PROSITE" id="PS50885">
    <property type="entry name" value="HAMP"/>
    <property type="match status" value="1"/>
</dbReference>
<evidence type="ECO:0000256" key="9">
    <source>
        <dbReference type="ARBA" id="ARBA00022777"/>
    </source>
</evidence>
<evidence type="ECO:0000256" key="10">
    <source>
        <dbReference type="ARBA" id="ARBA00022840"/>
    </source>
</evidence>
<dbReference type="OrthoDB" id="9813151at2"/>
<dbReference type="CDD" id="cd06225">
    <property type="entry name" value="HAMP"/>
    <property type="match status" value="1"/>
</dbReference>
<evidence type="ECO:0000256" key="14">
    <source>
        <dbReference type="SAM" id="Phobius"/>
    </source>
</evidence>
<proteinExistence type="predicted"/>
<dbReference type="PRINTS" id="PR00344">
    <property type="entry name" value="BCTRLSENSOR"/>
</dbReference>
<keyword evidence="18" id="KW-1185">Reference proteome</keyword>
<evidence type="ECO:0000256" key="11">
    <source>
        <dbReference type="ARBA" id="ARBA00022989"/>
    </source>
</evidence>
<protein>
    <recommendedName>
        <fullName evidence="3">histidine kinase</fullName>
        <ecNumber evidence="3">2.7.13.3</ecNumber>
    </recommendedName>
</protein>
<dbReference type="Gene3D" id="1.10.287.130">
    <property type="match status" value="1"/>
</dbReference>
<dbReference type="InterPro" id="IPR036097">
    <property type="entry name" value="HisK_dim/P_sf"/>
</dbReference>
<dbReference type="Pfam" id="PF00672">
    <property type="entry name" value="HAMP"/>
    <property type="match status" value="1"/>
</dbReference>
<keyword evidence="13 14" id="KW-0472">Membrane</keyword>
<dbReference type="InterPro" id="IPR050398">
    <property type="entry name" value="HssS/ArlS-like"/>
</dbReference>
<dbReference type="GO" id="GO:0005524">
    <property type="term" value="F:ATP binding"/>
    <property type="evidence" value="ECO:0007669"/>
    <property type="project" value="UniProtKB-KW"/>
</dbReference>
<evidence type="ECO:0000256" key="5">
    <source>
        <dbReference type="ARBA" id="ARBA00022553"/>
    </source>
</evidence>
<keyword evidence="10" id="KW-0067">ATP-binding</keyword>
<dbReference type="SMART" id="SM00304">
    <property type="entry name" value="HAMP"/>
    <property type="match status" value="1"/>
</dbReference>
<dbReference type="InterPro" id="IPR003594">
    <property type="entry name" value="HATPase_dom"/>
</dbReference>
<dbReference type="InterPro" id="IPR036890">
    <property type="entry name" value="HATPase_C_sf"/>
</dbReference>
<dbReference type="SMART" id="SM00387">
    <property type="entry name" value="HATPase_c"/>
    <property type="match status" value="1"/>
</dbReference>
<evidence type="ECO:0000256" key="1">
    <source>
        <dbReference type="ARBA" id="ARBA00000085"/>
    </source>
</evidence>
<gene>
    <name evidence="17" type="primary">phoR_3</name>
    <name evidence="17" type="ORF">DSM106044_00952</name>
</gene>
<feature type="transmembrane region" description="Helical" evidence="14">
    <location>
        <begin position="6"/>
        <end position="31"/>
    </location>
</feature>
<comment type="catalytic activity">
    <reaction evidence="1">
        <text>ATP + protein L-histidine = ADP + protein N-phospho-L-histidine.</text>
        <dbReference type="EC" id="2.7.13.3"/>
    </reaction>
</comment>
<dbReference type="Pfam" id="PF02518">
    <property type="entry name" value="HATPase_c"/>
    <property type="match status" value="1"/>
</dbReference>
<keyword evidence="7 14" id="KW-0812">Transmembrane</keyword>